<proteinExistence type="predicted"/>
<keyword evidence="1" id="KW-1133">Transmembrane helix</keyword>
<organism evidence="2 3">
    <name type="scientific">Deferribacter desulfuricans (strain DSM 14783 / JCM 11476 / NBRC 101012 / SSM1)</name>
    <dbReference type="NCBI Taxonomy" id="639282"/>
    <lineage>
        <taxon>Bacteria</taxon>
        <taxon>Pseudomonadati</taxon>
        <taxon>Deferribacterota</taxon>
        <taxon>Deferribacteres</taxon>
        <taxon>Deferribacterales</taxon>
        <taxon>Deferribacteraceae</taxon>
        <taxon>Deferribacter</taxon>
    </lineage>
</organism>
<dbReference type="HOGENOM" id="CLU_342181_0_0_0"/>
<dbReference type="KEGG" id="ddf:DEFDS_P050"/>
<keyword evidence="2" id="KW-0614">Plasmid</keyword>
<name>D3PEN2_DEFDS</name>
<feature type="transmembrane region" description="Helical" evidence="1">
    <location>
        <begin position="710"/>
        <end position="731"/>
    </location>
</feature>
<sequence>MLSFEFTIPIHIYDNWFGFLYTFSLALCETIYKYLTGGYSAITIATISFFLAFLNPYLRYITNFSVVFGKDAVGIKEYVDTVIKRDFYMKIFISGILLALLLAPVKIQLVTNNSLLVPKEVFQKYIQSLDINEFDKYIDTSDNEFQLPVIIGLAVSIVDTAFKAVTGTLTSLTGTTDFTNLNVDIIQKFMDSWDLKDAEDSIPNKMVSHLYTLKVDPPKSYVVDVKANEDVNNLDYSLALYSIVLKSLYGMEYKGSIDYLSSTDNKLYLEFINNLMRIFSGKEKKFNSYLNSGDPNIDIKIKYNTANNMFNEGYQTVSSLENFLLTHPEVTKALTLMLSWYKVKYSTLGISYNWALASQKKIYDFNNLKAVIKTFDKDLDNKKLHRIVEFIFTSSSSPYQKLQDLLEDGDKIPVNTFTDSATAYEYYNTLEKVLKYQRDELQDVLVIMDNYRRLYLGIMYALDNNIDMLDNLINTTKDSTVKEVLKYIKTNKNLAKLVRSEESNYIKRVALFYTNLYTKVNGFLNSINFNLSNIESVKSLYEKILAEANAEGVDVKTVLKDRKEDFVLFRLLNIPVNTVNEEVKEPGIKDKFLSKAGLITKEGFIYALVVLFFYIFCIFTIFLFIMYLIQRFIAFVLYFILSPLYFIKAIVTQTFNQTLTAYFASWINFRAFDFGLLIGFIFLKLVIKIVNTFSLYLVYIYQSNLLGIKLAFMSILVLSMFICIQVMKFIYLKITRIVNNKFDVVAESLAKVSDMALGQAMALASAGVGLAKTASSLGFKGLGGLINTVAPGVGSIVSKAGSAASGAAGEVGKQAVDAAQKLNNENNN</sequence>
<protein>
    <submittedName>
        <fullName evidence="2">Uncharacterized protein</fullName>
    </submittedName>
</protein>
<feature type="transmembrane region" description="Helical" evidence="1">
    <location>
        <begin position="87"/>
        <end position="105"/>
    </location>
</feature>
<geneLocation type="plasmid" evidence="2 3">
    <name>megaplasmid pDF308</name>
</geneLocation>
<accession>D3PEN2</accession>
<evidence type="ECO:0000313" key="2">
    <source>
        <dbReference type="EMBL" id="BAI81674.1"/>
    </source>
</evidence>
<dbReference type="RefSeq" id="WP_013008913.1">
    <property type="nucleotide sequence ID" value="NC_013940.1"/>
</dbReference>
<evidence type="ECO:0000256" key="1">
    <source>
        <dbReference type="SAM" id="Phobius"/>
    </source>
</evidence>
<gene>
    <name evidence="2" type="ordered locus">DEFDS_P050</name>
</gene>
<feature type="transmembrane region" description="Helical" evidence="1">
    <location>
        <begin position="38"/>
        <end position="58"/>
    </location>
</feature>
<dbReference type="EMBL" id="AP011530">
    <property type="protein sequence ID" value="BAI81674.1"/>
    <property type="molecule type" value="Genomic_DNA"/>
</dbReference>
<feature type="transmembrane region" description="Helical" evidence="1">
    <location>
        <begin position="671"/>
        <end position="698"/>
    </location>
</feature>
<keyword evidence="1" id="KW-0812">Transmembrane</keyword>
<dbReference type="Proteomes" id="UP000001520">
    <property type="component" value="Plasmid megaplasmid pDF308"/>
</dbReference>
<keyword evidence="1" id="KW-0472">Membrane</keyword>
<dbReference type="AlphaFoldDB" id="D3PEN2"/>
<feature type="transmembrane region" description="Helical" evidence="1">
    <location>
        <begin position="604"/>
        <end position="625"/>
    </location>
</feature>
<reference evidence="2 3" key="1">
    <citation type="journal article" date="2010" name="DNA Res.">
        <title>Bacterial lifestyle in a deep-sea hydrothermal vent chimney revealed by the genome sequence of the thermophilic bacterium Deferribacter desulfuricans SSM1.</title>
        <authorList>
            <person name="Takaki Y."/>
            <person name="Shimamura S."/>
            <person name="Nakagawa S."/>
            <person name="Fukuhara Y."/>
            <person name="Horikawa H."/>
            <person name="Ankai A."/>
            <person name="Harada T."/>
            <person name="Hosoyama A."/>
            <person name="Oguchi A."/>
            <person name="Fukui S."/>
            <person name="Fujita N."/>
            <person name="Takami H."/>
            <person name="Takai K."/>
        </authorList>
    </citation>
    <scope>NUCLEOTIDE SEQUENCE [LARGE SCALE GENOMIC DNA]</scope>
    <source>
        <strain evidence="3">DSM 14783 / JCM 11476 / NBRC 101012 / SSM1</strain>
        <plasmid evidence="3">Plasmid megaplasmid pDF308</plasmid>
    </source>
</reference>
<evidence type="ECO:0000313" key="3">
    <source>
        <dbReference type="Proteomes" id="UP000001520"/>
    </source>
</evidence>
<keyword evidence="3" id="KW-1185">Reference proteome</keyword>
<feature type="transmembrane region" description="Helical" evidence="1">
    <location>
        <begin position="632"/>
        <end position="651"/>
    </location>
</feature>